<evidence type="ECO:0000313" key="2">
    <source>
        <dbReference type="EMBL" id="ADV64916.1"/>
    </source>
</evidence>
<protein>
    <submittedName>
        <fullName evidence="2">Uncharacterized protein</fullName>
    </submittedName>
</protein>
<dbReference type="AlphaFoldDB" id="E8R8U0"/>
<keyword evidence="1" id="KW-1133">Transmembrane helix</keyword>
<keyword evidence="1" id="KW-0472">Membrane</keyword>
<dbReference type="EMBL" id="CP002363">
    <property type="protein sequence ID" value="ADV64916.1"/>
    <property type="molecule type" value="Genomic_DNA"/>
</dbReference>
<dbReference type="OrthoDB" id="19320at2157"/>
<organism evidence="2 3">
    <name type="scientific">Desulfurococcus mucosus (strain ATCC 35584 / DSM 2162 / JCM 9187 / O7/1)</name>
    <dbReference type="NCBI Taxonomy" id="765177"/>
    <lineage>
        <taxon>Archaea</taxon>
        <taxon>Thermoproteota</taxon>
        <taxon>Thermoprotei</taxon>
        <taxon>Desulfurococcales</taxon>
        <taxon>Desulfurococcaceae</taxon>
        <taxon>Desulfurococcus</taxon>
    </lineage>
</organism>
<dbReference type="Proteomes" id="UP000001068">
    <property type="component" value="Chromosome"/>
</dbReference>
<reference evidence="3" key="1">
    <citation type="submission" date="2010-11" db="EMBL/GenBank/DDBJ databases">
        <title>The complete genome of Desulfurococcus mucosus DSM 2162.</title>
        <authorList>
            <consortium name="US DOE Joint Genome Institute (JGI-PGF)"/>
            <person name="Lucas S."/>
            <person name="Copeland A."/>
            <person name="Lapidus A."/>
            <person name="Bruce D."/>
            <person name="Goodwin L."/>
            <person name="Pitluck S."/>
            <person name="Kyrpides N."/>
            <person name="Mavromatis K."/>
            <person name="Pagani I."/>
            <person name="Ivanova N."/>
            <person name="Ovchinnikova G."/>
            <person name="Chertkov O."/>
            <person name="Held B."/>
            <person name="Brettin T."/>
            <person name="Detter J.C."/>
            <person name="Tapia R."/>
            <person name="Han C."/>
            <person name="Land M."/>
            <person name="Hauser L."/>
            <person name="Markowitz V."/>
            <person name="Cheng J.-F."/>
            <person name="Hugenholtz P."/>
            <person name="Woyke T."/>
            <person name="Wu D."/>
            <person name="Wirth R."/>
            <person name="Bilek Y."/>
            <person name="Hader T."/>
            <person name="Klenk H.-P."/>
            <person name="Eisen J.A."/>
        </authorList>
    </citation>
    <scope>NUCLEOTIDE SEQUENCE [LARGE SCALE GENOMIC DNA]</scope>
    <source>
        <strain evidence="3">ATCC 35584 / DSM 2162 / JCM 9187 / O7/1</strain>
    </source>
</reference>
<proteinExistence type="predicted"/>
<reference evidence="2 3" key="2">
    <citation type="journal article" date="2011" name="Stand. Genomic Sci.">
        <title>Complete genome sequence of Desulfurococcus mucosus type strain (O7/1).</title>
        <authorList>
            <person name="Wirth R."/>
            <person name="Chertkov O."/>
            <person name="Held B."/>
            <person name="Lapidus A."/>
            <person name="Nolan M."/>
            <person name="Lucas S."/>
            <person name="Hammon N."/>
            <person name="Deshpande S."/>
            <person name="Cheng J.F."/>
            <person name="Tapia R."/>
            <person name="Han C."/>
            <person name="Goodwin L."/>
            <person name="Pitluck S."/>
            <person name="Liolios K."/>
            <person name="Ioanna P."/>
            <person name="Ivanova N."/>
            <person name="Mavromatis K."/>
            <person name="Mikhailova N."/>
            <person name="Pati A."/>
            <person name="Chen A."/>
            <person name="Palaniappan K."/>
            <person name="Land M."/>
            <person name="Hauser L."/>
            <person name="Chang Y.J."/>
            <person name="Jeffries C.D."/>
            <person name="Bilek Y."/>
            <person name="Hader T."/>
            <person name="Rohde M."/>
            <person name="Spring S."/>
            <person name="Sikorski J."/>
            <person name="Goker M."/>
            <person name="Woyke T."/>
            <person name="Bristow J."/>
            <person name="Eisen J.A."/>
            <person name="Markowitz V."/>
            <person name="Hugenholtz P."/>
            <person name="Kyrpides N.C."/>
            <person name="Klenk H.P."/>
        </authorList>
    </citation>
    <scope>NUCLEOTIDE SEQUENCE [LARGE SCALE GENOMIC DNA]</scope>
    <source>
        <strain evidence="3">ATCC 35584 / DSM 2162 / JCM 9187 / O7/1</strain>
    </source>
</reference>
<evidence type="ECO:0000313" key="3">
    <source>
        <dbReference type="Proteomes" id="UP000001068"/>
    </source>
</evidence>
<keyword evidence="3" id="KW-1185">Reference proteome</keyword>
<dbReference type="HOGENOM" id="CLU_1269992_0_0_2"/>
<keyword evidence="1" id="KW-0812">Transmembrane</keyword>
<dbReference type="eggNOG" id="arCOG04222">
    <property type="taxonomic scope" value="Archaea"/>
</dbReference>
<feature type="transmembrane region" description="Helical" evidence="1">
    <location>
        <begin position="6"/>
        <end position="25"/>
    </location>
</feature>
<evidence type="ECO:0000256" key="1">
    <source>
        <dbReference type="SAM" id="Phobius"/>
    </source>
</evidence>
<dbReference type="GeneID" id="10153302"/>
<dbReference type="STRING" id="765177.Desmu_0608"/>
<dbReference type="RefSeq" id="WP_013562138.1">
    <property type="nucleotide sequence ID" value="NC_014961.1"/>
</dbReference>
<name>E8R8U0_DESM0</name>
<accession>E8R8U0</accession>
<sequence precursor="true">MEFADVLALLALSILAAAMVVWYYYWRRRMLWLMREIVAALEEGFKPVDKNYVILGYLVGFKAEYKLDSSGGRRAYSMLLMMPRHSLLYYPVARFLTARIDRLDILVKDARVKPRRCHLVLEGWLKLLKRDHISVEGLRNTVVEYQGRSYHVYYEREEDRDILVNTLMNSGGKYIRISCIPEENAVLATMRAEPDAAVEAARDLPRILRLLGGRLQEHA</sequence>
<gene>
    <name evidence="2" type="ordered locus">Desmu_0608</name>
</gene>
<dbReference type="KEGG" id="dmu:Desmu_0608"/>